<keyword evidence="4" id="KW-0804">Transcription</keyword>
<dbReference type="GO" id="GO:0006355">
    <property type="term" value="P:regulation of DNA-templated transcription"/>
    <property type="evidence" value="ECO:0007669"/>
    <property type="project" value="InterPro"/>
</dbReference>
<keyword evidence="3" id="KW-0238">DNA-binding</keyword>
<dbReference type="GO" id="GO:0005634">
    <property type="term" value="C:nucleus"/>
    <property type="evidence" value="ECO:0007669"/>
    <property type="project" value="UniProtKB-SubCell"/>
</dbReference>
<reference evidence="9" key="1">
    <citation type="submission" date="2009-03" db="EMBL/GenBank/DDBJ databases">
        <title>Caligus clemensi ESTs and full-length cDNAs.</title>
        <authorList>
            <person name="Yasuike M."/>
            <person name="von Schalburg K."/>
            <person name="Cooper G."/>
            <person name="Leong J."/>
            <person name="Jones S.R.M."/>
            <person name="Koop B.F."/>
        </authorList>
    </citation>
    <scope>NUCLEOTIDE SEQUENCE</scope>
    <source>
        <tissue evidence="9">Whole</tissue>
    </source>
</reference>
<keyword evidence="5" id="KW-0539">Nucleus</keyword>
<name>C1C333_CALCM</name>
<gene>
    <name evidence="9" type="primary">ESMC</name>
</gene>
<evidence type="ECO:0000259" key="7">
    <source>
        <dbReference type="PROSITE" id="PS50888"/>
    </source>
</evidence>
<dbReference type="SMART" id="SM00353">
    <property type="entry name" value="HLH"/>
    <property type="match status" value="1"/>
</dbReference>
<dbReference type="Gene3D" id="4.10.280.10">
    <property type="entry name" value="Helix-loop-helix DNA-binding domain"/>
    <property type="match status" value="1"/>
</dbReference>
<dbReference type="PANTHER" id="PTHR10985">
    <property type="entry name" value="BASIC HELIX-LOOP-HELIX TRANSCRIPTION FACTOR, HES-RELATED"/>
    <property type="match status" value="1"/>
</dbReference>
<comment type="subcellular location">
    <subcellularLocation>
        <location evidence="1">Nucleus</location>
    </subcellularLocation>
</comment>
<dbReference type="CDD" id="cd19741">
    <property type="entry name" value="bHLH-O_ESMB_like"/>
    <property type="match status" value="1"/>
</dbReference>
<dbReference type="PROSITE" id="PS50888">
    <property type="entry name" value="BHLH"/>
    <property type="match status" value="1"/>
</dbReference>
<dbReference type="SMART" id="SM00511">
    <property type="entry name" value="ORANGE"/>
    <property type="match status" value="1"/>
</dbReference>
<evidence type="ECO:0000256" key="6">
    <source>
        <dbReference type="SAM" id="MobiDB-lite"/>
    </source>
</evidence>
<dbReference type="AlphaFoldDB" id="C1C333"/>
<evidence type="ECO:0000256" key="4">
    <source>
        <dbReference type="ARBA" id="ARBA00023163"/>
    </source>
</evidence>
<dbReference type="InterPro" id="IPR003650">
    <property type="entry name" value="Orange_dom"/>
</dbReference>
<organism evidence="9">
    <name type="scientific">Caligus clemensi</name>
    <name type="common">Sea louse</name>
    <dbReference type="NCBI Taxonomy" id="344056"/>
    <lineage>
        <taxon>Eukaryota</taxon>
        <taxon>Metazoa</taxon>
        <taxon>Ecdysozoa</taxon>
        <taxon>Arthropoda</taxon>
        <taxon>Crustacea</taxon>
        <taxon>Multicrustacea</taxon>
        <taxon>Hexanauplia</taxon>
        <taxon>Copepoda</taxon>
        <taxon>Siphonostomatoida</taxon>
        <taxon>Caligidae</taxon>
        <taxon>Caligus</taxon>
    </lineage>
</organism>
<evidence type="ECO:0000256" key="1">
    <source>
        <dbReference type="ARBA" id="ARBA00004123"/>
    </source>
</evidence>
<evidence type="ECO:0000256" key="3">
    <source>
        <dbReference type="ARBA" id="ARBA00023125"/>
    </source>
</evidence>
<dbReference type="Gene3D" id="6.10.250.980">
    <property type="match status" value="1"/>
</dbReference>
<evidence type="ECO:0000256" key="2">
    <source>
        <dbReference type="ARBA" id="ARBA00023015"/>
    </source>
</evidence>
<protein>
    <submittedName>
        <fullName evidence="9">Enhancer of split mgamma protein</fullName>
    </submittedName>
</protein>
<feature type="domain" description="Orange" evidence="8">
    <location>
        <begin position="86"/>
        <end position="119"/>
    </location>
</feature>
<dbReference type="EMBL" id="BT081262">
    <property type="protein sequence ID" value="ACO15686.1"/>
    <property type="molecule type" value="mRNA"/>
</dbReference>
<dbReference type="Pfam" id="PF00010">
    <property type="entry name" value="HLH"/>
    <property type="match status" value="1"/>
</dbReference>
<evidence type="ECO:0000313" key="9">
    <source>
        <dbReference type="EMBL" id="ACO15686.1"/>
    </source>
</evidence>
<keyword evidence="2" id="KW-0805">Transcription regulation</keyword>
<evidence type="ECO:0000259" key="8">
    <source>
        <dbReference type="PROSITE" id="PS51054"/>
    </source>
</evidence>
<dbReference type="SUPFAM" id="SSF47459">
    <property type="entry name" value="HLH, helix-loop-helix DNA-binding domain"/>
    <property type="match status" value="1"/>
</dbReference>
<feature type="domain" description="BHLH" evidence="7">
    <location>
        <begin position="18"/>
        <end position="76"/>
    </location>
</feature>
<proteinExistence type="evidence at transcript level"/>
<dbReference type="GO" id="GO:1990837">
    <property type="term" value="F:sequence-specific double-stranded DNA binding"/>
    <property type="evidence" value="ECO:0007669"/>
    <property type="project" value="UniProtKB-ARBA"/>
</dbReference>
<dbReference type="PROSITE" id="PS51054">
    <property type="entry name" value="ORANGE"/>
    <property type="match status" value="1"/>
</dbReference>
<feature type="compositionally biased region" description="Low complexity" evidence="6">
    <location>
        <begin position="138"/>
        <end position="154"/>
    </location>
</feature>
<dbReference type="InterPro" id="IPR011598">
    <property type="entry name" value="bHLH_dom"/>
</dbReference>
<sequence>MSSPIYSDGAFVSKTHQYRKVMKPLLERKRRARINKCLDEIKDILVETLQADSGESITKLEKADVLEMTVRHLRKTQNQKNSPDRFFSGYTTCANHVSQYLSTVPGVNVHFARDMMSHLGQQLTQPLSVNTSRMNALPSSPVSPSESGYYSSGSMTPPPEVPAIKTEALWRPF</sequence>
<accession>C1C333</accession>
<dbReference type="Pfam" id="PF07527">
    <property type="entry name" value="Hairy_orange"/>
    <property type="match status" value="1"/>
</dbReference>
<dbReference type="GO" id="GO:0046983">
    <property type="term" value="F:protein dimerization activity"/>
    <property type="evidence" value="ECO:0007669"/>
    <property type="project" value="InterPro"/>
</dbReference>
<dbReference type="InterPro" id="IPR050370">
    <property type="entry name" value="HES_HEY"/>
</dbReference>
<dbReference type="InterPro" id="IPR036638">
    <property type="entry name" value="HLH_DNA-bd_sf"/>
</dbReference>
<dbReference type="FunFam" id="4.10.280.10:FF:000009">
    <property type="entry name" value="Transcription factor HES-1"/>
    <property type="match status" value="1"/>
</dbReference>
<evidence type="ECO:0000256" key="5">
    <source>
        <dbReference type="ARBA" id="ARBA00023242"/>
    </source>
</evidence>
<feature type="region of interest" description="Disordered" evidence="6">
    <location>
        <begin position="132"/>
        <end position="161"/>
    </location>
</feature>